<evidence type="ECO:0000313" key="5">
    <source>
        <dbReference type="Proteomes" id="UP001058650"/>
    </source>
</evidence>
<dbReference type="RefSeq" id="WP_259435526.1">
    <property type="nucleotide sequence ID" value="NZ_CP103866.1"/>
</dbReference>
<sequence length="307" mass="33504">MTEEVKTLSALRLGIIGLDTSHVTAFTKLLHDPKEPHHVPGGRVVAAYPGGSPDFDLSRTRVEEYTRQLADQYGVAIVSTPETVAEQVDAILLESVDGRVHLEQFKKIAPYGKPVFIDKPLALTSTDADKIFALADRYQVPVLSCSALRYAEALTTALAETEPGDVYGVDCYGPMPLEPTQPGWFWYGIHTVEMLFAILGKGCVRVTAAGNDEQDVAVGIWEDGRIGVVRGNRKGNNGFGALIHRCGGTRAVDVNASAKPYYASLLTHIMEMFTTGKPPVDFRETRQIIRFIEAVNESRLTGETVAL</sequence>
<dbReference type="InterPro" id="IPR051317">
    <property type="entry name" value="Gfo/Idh/MocA_oxidoreduct"/>
</dbReference>
<evidence type="ECO:0000259" key="3">
    <source>
        <dbReference type="Pfam" id="PF01408"/>
    </source>
</evidence>
<evidence type="ECO:0000256" key="2">
    <source>
        <dbReference type="ARBA" id="ARBA00023002"/>
    </source>
</evidence>
<evidence type="ECO:0000256" key="1">
    <source>
        <dbReference type="ARBA" id="ARBA00010928"/>
    </source>
</evidence>
<name>A0ABY5U1D4_LACSH</name>
<dbReference type="Gene3D" id="3.40.50.720">
    <property type="entry name" value="NAD(P)-binding Rossmann-like Domain"/>
    <property type="match status" value="1"/>
</dbReference>
<dbReference type="Gene3D" id="3.30.360.10">
    <property type="entry name" value="Dihydrodipicolinate Reductase, domain 2"/>
    <property type="match status" value="1"/>
</dbReference>
<organism evidence="4 5">
    <name type="scientific">Laceyella sacchari</name>
    <name type="common">Thermoactinomyces thalpophilus</name>
    <dbReference type="NCBI Taxonomy" id="37482"/>
    <lineage>
        <taxon>Bacteria</taxon>
        <taxon>Bacillati</taxon>
        <taxon>Bacillota</taxon>
        <taxon>Bacilli</taxon>
        <taxon>Bacillales</taxon>
        <taxon>Thermoactinomycetaceae</taxon>
        <taxon>Laceyella</taxon>
    </lineage>
</organism>
<protein>
    <submittedName>
        <fullName evidence="4">Gfo/Idh/MocA family oxidoreductase</fullName>
    </submittedName>
</protein>
<dbReference type="Proteomes" id="UP001058650">
    <property type="component" value="Chromosome"/>
</dbReference>
<feature type="domain" description="Gfo/Idh/MocA-like oxidoreductase N-terminal" evidence="3">
    <location>
        <begin position="64"/>
        <end position="142"/>
    </location>
</feature>
<accession>A0ABY5U1D4</accession>
<dbReference type="InterPro" id="IPR000683">
    <property type="entry name" value="Gfo/Idh/MocA-like_OxRdtase_N"/>
</dbReference>
<dbReference type="Pfam" id="PF01408">
    <property type="entry name" value="GFO_IDH_MocA"/>
    <property type="match status" value="1"/>
</dbReference>
<keyword evidence="2" id="KW-0560">Oxidoreductase</keyword>
<proteinExistence type="inferred from homology"/>
<evidence type="ECO:0000313" key="4">
    <source>
        <dbReference type="EMBL" id="UWE02385.1"/>
    </source>
</evidence>
<dbReference type="PANTHER" id="PTHR43708:SF5">
    <property type="entry name" value="CONSERVED EXPRESSED OXIDOREDUCTASE (EUROFUNG)-RELATED"/>
    <property type="match status" value="1"/>
</dbReference>
<dbReference type="SUPFAM" id="SSF51735">
    <property type="entry name" value="NAD(P)-binding Rossmann-fold domains"/>
    <property type="match status" value="1"/>
</dbReference>
<dbReference type="PANTHER" id="PTHR43708">
    <property type="entry name" value="CONSERVED EXPRESSED OXIDOREDUCTASE (EUROFUNG)"/>
    <property type="match status" value="1"/>
</dbReference>
<keyword evidence="5" id="KW-1185">Reference proteome</keyword>
<comment type="similarity">
    <text evidence="1">Belongs to the Gfo/Idh/MocA family.</text>
</comment>
<reference evidence="4" key="1">
    <citation type="submission" date="2022-08" db="EMBL/GenBank/DDBJ databases">
        <title>The complete genome sequence of the thermophilic bacterium Laceyella sacchari FBKL4.010 reveals the basis for tetramethylpyrazine biosynthesis in Moutai-flavor Daqu.</title>
        <authorList>
            <person name="Li D."/>
            <person name="Huang W."/>
            <person name="Wang C."/>
            <person name="Qiu S."/>
        </authorList>
    </citation>
    <scope>NUCLEOTIDE SEQUENCE</scope>
    <source>
        <strain evidence="4">FBKL4.014</strain>
    </source>
</reference>
<dbReference type="InterPro" id="IPR036291">
    <property type="entry name" value="NAD(P)-bd_dom_sf"/>
</dbReference>
<gene>
    <name evidence="4" type="ORF">NYR52_09285</name>
</gene>
<dbReference type="EMBL" id="CP103866">
    <property type="protein sequence ID" value="UWE02385.1"/>
    <property type="molecule type" value="Genomic_DNA"/>
</dbReference>